<sequence>MKTSSLQSMVARPRAGNPLRLAGDRRRQGMPVAKNKERFREDLIILAGFYESTVNIRSEVRLEAKSISFAVMDEIEFERLYNATVDVILRRILTRYTRQDLDDVISRAR</sequence>
<gene>
    <name evidence="1" type="ORF">GTP69_03460</name>
</gene>
<dbReference type="Proteomes" id="UP000642144">
    <property type="component" value="Unassembled WGS sequence"/>
</dbReference>
<evidence type="ECO:0000313" key="2">
    <source>
        <dbReference type="Proteomes" id="UP000642144"/>
    </source>
</evidence>
<comment type="caution">
    <text evidence="1">The sequence shown here is derived from an EMBL/GenBank/DDBJ whole genome shotgun (WGS) entry which is preliminary data.</text>
</comment>
<dbReference type="Pfam" id="PF07105">
    <property type="entry name" value="DUF1367"/>
    <property type="match status" value="1"/>
</dbReference>
<organism evidence="1 2">
    <name type="scientific">Duganella levis</name>
    <dbReference type="NCBI Taxonomy" id="2692169"/>
    <lineage>
        <taxon>Bacteria</taxon>
        <taxon>Pseudomonadati</taxon>
        <taxon>Pseudomonadota</taxon>
        <taxon>Betaproteobacteria</taxon>
        <taxon>Burkholderiales</taxon>
        <taxon>Oxalobacteraceae</taxon>
        <taxon>Telluria group</taxon>
        <taxon>Duganella</taxon>
    </lineage>
</organism>
<accession>A0ABW9VV04</accession>
<reference evidence="1 2" key="1">
    <citation type="submission" date="2019-12" db="EMBL/GenBank/DDBJ databases">
        <title>Novel species isolated from a subtropical stream in China.</title>
        <authorList>
            <person name="Lu H."/>
        </authorList>
    </citation>
    <scope>NUCLEOTIDE SEQUENCE [LARGE SCALE GENOMIC DNA]</scope>
    <source>
        <strain evidence="1 2">CY42W</strain>
    </source>
</reference>
<dbReference type="EMBL" id="WWCT01000002">
    <property type="protein sequence ID" value="MYN25456.1"/>
    <property type="molecule type" value="Genomic_DNA"/>
</dbReference>
<dbReference type="InterPro" id="IPR009797">
    <property type="entry name" value="DUF1367"/>
</dbReference>
<protein>
    <submittedName>
        <fullName evidence="1">DUF1367 family protein</fullName>
    </submittedName>
</protein>
<name>A0ABW9VV04_9BURK</name>
<proteinExistence type="predicted"/>
<dbReference type="RefSeq" id="WP_161053577.1">
    <property type="nucleotide sequence ID" value="NZ_WWCT01000002.1"/>
</dbReference>
<evidence type="ECO:0000313" key="1">
    <source>
        <dbReference type="EMBL" id="MYN25456.1"/>
    </source>
</evidence>
<keyword evidence="2" id="KW-1185">Reference proteome</keyword>